<dbReference type="Pfam" id="PF08880">
    <property type="entry name" value="QLQ"/>
    <property type="match status" value="1"/>
</dbReference>
<dbReference type="CDD" id="cd17996">
    <property type="entry name" value="DEXHc_SMARCA2_SMARCA4"/>
    <property type="match status" value="1"/>
</dbReference>
<dbReference type="InterPro" id="IPR014012">
    <property type="entry name" value="HSA_dom"/>
</dbReference>
<dbReference type="InterPro" id="IPR029295">
    <property type="entry name" value="SnAC"/>
</dbReference>
<evidence type="ECO:0000256" key="11">
    <source>
        <dbReference type="SAM" id="Coils"/>
    </source>
</evidence>
<evidence type="ECO:0000259" key="15">
    <source>
        <dbReference type="PROSITE" id="PS51194"/>
    </source>
</evidence>
<keyword evidence="3" id="KW-0378">Hydrolase</keyword>
<dbReference type="GO" id="GO:0016787">
    <property type="term" value="F:hydrolase activity"/>
    <property type="evidence" value="ECO:0007669"/>
    <property type="project" value="UniProtKB-KW"/>
</dbReference>
<dbReference type="GO" id="GO:0140750">
    <property type="term" value="F:nucleosome array spacer activity"/>
    <property type="evidence" value="ECO:0000318"/>
    <property type="project" value="GO_Central"/>
</dbReference>
<dbReference type="InterPro" id="IPR027417">
    <property type="entry name" value="P-loop_NTPase"/>
</dbReference>
<dbReference type="SUPFAM" id="SSF52540">
    <property type="entry name" value="P-loop containing nucleoside triphosphate hydrolases"/>
    <property type="match status" value="2"/>
</dbReference>
<feature type="domain" description="Helicase C-terminal" evidence="15">
    <location>
        <begin position="715"/>
        <end position="878"/>
    </location>
</feature>
<dbReference type="GO" id="GO:0045944">
    <property type="term" value="P:positive regulation of transcription by RNA polymerase II"/>
    <property type="evidence" value="ECO:0000318"/>
    <property type="project" value="GO_Central"/>
</dbReference>
<dbReference type="GO" id="GO:0003677">
    <property type="term" value="F:DNA binding"/>
    <property type="evidence" value="ECO:0000318"/>
    <property type="project" value="GO_Central"/>
</dbReference>
<name>F4P0H2_BATDJ</name>
<dbReference type="Proteomes" id="UP000007241">
    <property type="component" value="Unassembled WGS sequence"/>
</dbReference>
<dbReference type="GO" id="GO:0006366">
    <property type="term" value="P:transcription by RNA polymerase II"/>
    <property type="evidence" value="ECO:0007669"/>
    <property type="project" value="UniProtKB-ARBA"/>
</dbReference>
<reference evidence="18 19" key="1">
    <citation type="submission" date="2009-12" db="EMBL/GenBank/DDBJ databases">
        <title>The draft genome of Batrachochytrium dendrobatidis.</title>
        <authorList>
            <consortium name="US DOE Joint Genome Institute (JGI-PGF)"/>
            <person name="Kuo A."/>
            <person name="Salamov A."/>
            <person name="Schmutz J."/>
            <person name="Lucas S."/>
            <person name="Pitluck S."/>
            <person name="Rosenblum E."/>
            <person name="Stajich J."/>
            <person name="Eisen M."/>
            <person name="Grigoriev I.V."/>
        </authorList>
    </citation>
    <scope>NUCLEOTIDE SEQUENCE [LARGE SCALE GENOMIC DNA]</scope>
    <source>
        <strain evidence="19">JAM81 / FGSC 10211</strain>
    </source>
</reference>
<keyword evidence="5" id="KW-0067">ATP-binding</keyword>
<evidence type="ECO:0008006" key="20">
    <source>
        <dbReference type="Google" id="ProtNLM"/>
    </source>
</evidence>
<feature type="coiled-coil region" evidence="11">
    <location>
        <begin position="275"/>
        <end position="302"/>
    </location>
</feature>
<dbReference type="GeneID" id="18237273"/>
<dbReference type="GO" id="GO:0005524">
    <property type="term" value="F:ATP binding"/>
    <property type="evidence" value="ECO:0007669"/>
    <property type="project" value="UniProtKB-KW"/>
</dbReference>
<evidence type="ECO:0000256" key="4">
    <source>
        <dbReference type="ARBA" id="ARBA00022806"/>
    </source>
</evidence>
<dbReference type="OrthoDB" id="5857104at2759"/>
<dbReference type="GO" id="GO:0000785">
    <property type="term" value="C:chromatin"/>
    <property type="evidence" value="ECO:0000318"/>
    <property type="project" value="GO_Central"/>
</dbReference>
<evidence type="ECO:0000256" key="10">
    <source>
        <dbReference type="PROSITE-ProRule" id="PRU00035"/>
    </source>
</evidence>
<dbReference type="Gene3D" id="1.20.5.170">
    <property type="match status" value="1"/>
</dbReference>
<evidence type="ECO:0000256" key="5">
    <source>
        <dbReference type="ARBA" id="ARBA00022840"/>
    </source>
</evidence>
<feature type="domain" description="HSA" evidence="16">
    <location>
        <begin position="230"/>
        <end position="302"/>
    </location>
</feature>
<dbReference type="PROSITE" id="PS51194">
    <property type="entry name" value="HELICASE_CTER"/>
    <property type="match status" value="1"/>
</dbReference>
<dbReference type="RefSeq" id="XP_006677694.1">
    <property type="nucleotide sequence ID" value="XM_006677631.1"/>
</dbReference>
<feature type="domain" description="Helicase ATP-binding" evidence="14">
    <location>
        <begin position="407"/>
        <end position="574"/>
    </location>
</feature>
<keyword evidence="8" id="KW-0804">Transcription</keyword>
<feature type="compositionally biased region" description="Acidic residues" evidence="12">
    <location>
        <begin position="885"/>
        <end position="894"/>
    </location>
</feature>
<dbReference type="Pfam" id="PF14619">
    <property type="entry name" value="SnAC"/>
    <property type="match status" value="1"/>
</dbReference>
<evidence type="ECO:0000256" key="7">
    <source>
        <dbReference type="ARBA" id="ARBA00023117"/>
    </source>
</evidence>
<dbReference type="GO" id="GO:0031507">
    <property type="term" value="P:heterochromatin formation"/>
    <property type="evidence" value="ECO:0000318"/>
    <property type="project" value="GO_Central"/>
</dbReference>
<evidence type="ECO:0000256" key="8">
    <source>
        <dbReference type="ARBA" id="ARBA00023163"/>
    </source>
</evidence>
<dbReference type="SUPFAM" id="SSF47370">
    <property type="entry name" value="Bromodomain"/>
    <property type="match status" value="1"/>
</dbReference>
<dbReference type="Pfam" id="PF00271">
    <property type="entry name" value="Helicase_C"/>
    <property type="match status" value="1"/>
</dbReference>
<organism evidence="18 19">
    <name type="scientific">Batrachochytrium dendrobatidis (strain JAM81 / FGSC 10211)</name>
    <name type="common">Frog chytrid fungus</name>
    <dbReference type="NCBI Taxonomy" id="684364"/>
    <lineage>
        <taxon>Eukaryota</taxon>
        <taxon>Fungi</taxon>
        <taxon>Fungi incertae sedis</taxon>
        <taxon>Chytridiomycota</taxon>
        <taxon>Chytridiomycota incertae sedis</taxon>
        <taxon>Chytridiomycetes</taxon>
        <taxon>Rhizophydiales</taxon>
        <taxon>Rhizophydiales incertae sedis</taxon>
        <taxon>Batrachochytrium</taxon>
    </lineage>
</organism>
<dbReference type="PRINTS" id="PR00503">
    <property type="entry name" value="BROMODOMAIN"/>
</dbReference>
<evidence type="ECO:0000256" key="12">
    <source>
        <dbReference type="SAM" id="MobiDB-lite"/>
    </source>
</evidence>
<dbReference type="EMBL" id="GL882882">
    <property type="protein sequence ID" value="EGF81588.1"/>
    <property type="molecule type" value="Genomic_DNA"/>
</dbReference>
<evidence type="ECO:0000256" key="9">
    <source>
        <dbReference type="ARBA" id="ARBA00023242"/>
    </source>
</evidence>
<keyword evidence="19" id="KW-1185">Reference proteome</keyword>
<keyword evidence="4" id="KW-0347">Helicase</keyword>
<dbReference type="PROSITE" id="PS51204">
    <property type="entry name" value="HSA"/>
    <property type="match status" value="1"/>
</dbReference>
<dbReference type="PANTHER" id="PTHR10799">
    <property type="entry name" value="SNF2/RAD54 HELICASE FAMILY"/>
    <property type="match status" value="1"/>
</dbReference>
<dbReference type="InterPro" id="IPR038718">
    <property type="entry name" value="SNF2-like_sf"/>
</dbReference>
<dbReference type="AlphaFoldDB" id="F4P0H2"/>
<evidence type="ECO:0000259" key="16">
    <source>
        <dbReference type="PROSITE" id="PS51204"/>
    </source>
</evidence>
<dbReference type="PROSITE" id="PS50014">
    <property type="entry name" value="BROMODOMAIN_2"/>
    <property type="match status" value="1"/>
</dbReference>
<dbReference type="InParanoid" id="F4P0H2"/>
<dbReference type="InterPro" id="IPR014001">
    <property type="entry name" value="Helicase_ATP-bd"/>
</dbReference>
<dbReference type="PROSITE" id="PS51666">
    <property type="entry name" value="QLQ"/>
    <property type="match status" value="1"/>
</dbReference>
<evidence type="ECO:0000313" key="19">
    <source>
        <dbReference type="Proteomes" id="UP000007241"/>
    </source>
</evidence>
<dbReference type="Gene3D" id="1.20.920.10">
    <property type="entry name" value="Bromodomain-like"/>
    <property type="match status" value="1"/>
</dbReference>
<dbReference type="Pfam" id="PF00439">
    <property type="entry name" value="Bromodomain"/>
    <property type="match status" value="1"/>
</dbReference>
<dbReference type="SMART" id="SM01314">
    <property type="entry name" value="SnAC"/>
    <property type="match status" value="1"/>
</dbReference>
<evidence type="ECO:0000256" key="1">
    <source>
        <dbReference type="ARBA" id="ARBA00004123"/>
    </source>
</evidence>
<keyword evidence="9" id="KW-0539">Nucleus</keyword>
<keyword evidence="2" id="KW-0547">Nucleotide-binding</keyword>
<dbReference type="InterPro" id="IPR014978">
    <property type="entry name" value="Gln-Leu-Gln_QLQ"/>
</dbReference>
<dbReference type="PROSITE" id="PS51192">
    <property type="entry name" value="HELICASE_ATP_BIND_1"/>
    <property type="match status" value="1"/>
</dbReference>
<comment type="subcellular location">
    <subcellularLocation>
        <location evidence="1">Nucleus</location>
    </subcellularLocation>
</comment>
<dbReference type="SMART" id="SM00951">
    <property type="entry name" value="QLQ"/>
    <property type="match status" value="1"/>
</dbReference>
<dbReference type="FunFam" id="3.40.50.300:FF:000843">
    <property type="entry name" value="Chromatin structure-remodeling complex subunit snf21"/>
    <property type="match status" value="1"/>
</dbReference>
<dbReference type="GO" id="GO:0042393">
    <property type="term" value="F:histone binding"/>
    <property type="evidence" value="ECO:0007669"/>
    <property type="project" value="InterPro"/>
</dbReference>
<dbReference type="Gene3D" id="3.40.50.10810">
    <property type="entry name" value="Tandem AAA-ATPase domain"/>
    <property type="match status" value="1"/>
</dbReference>
<evidence type="ECO:0000256" key="3">
    <source>
        <dbReference type="ARBA" id="ARBA00022801"/>
    </source>
</evidence>
<dbReference type="SMART" id="SM00490">
    <property type="entry name" value="HELICc"/>
    <property type="match status" value="1"/>
</dbReference>
<feature type="region of interest" description="Disordered" evidence="12">
    <location>
        <begin position="881"/>
        <end position="905"/>
    </location>
</feature>
<evidence type="ECO:0000256" key="6">
    <source>
        <dbReference type="ARBA" id="ARBA00023015"/>
    </source>
</evidence>
<proteinExistence type="predicted"/>
<dbReference type="GO" id="GO:0005634">
    <property type="term" value="C:nucleus"/>
    <property type="evidence" value="ECO:0000318"/>
    <property type="project" value="GO_Central"/>
</dbReference>
<feature type="non-terminal residue" evidence="18">
    <location>
        <position position="1"/>
    </location>
</feature>
<sequence length="1186" mass="136168">NQPKTAESTQPSFLPEQLDALRYQIQMYKLLSTNKPIPDSLQKTVLKSDDGAAVGGPPRSTAPPMAQTIVNAALKQELNSQTTASGPPTTASQESATFVSPYTVYAERTSLADMHQRLLFPSGLPSPIDHVTLKLQRDKFLHARVDFRIHELESLPSTLSNEHDEIKLRALIELKSLRLIEKQRQLRNEIAQSLSTATTLTTAIDRSSFRRMKKQSLREARQTEKQERAQRFERDKRERQKHFDFLNSILAHGRDFLLFHKQQVAKQNKLGTLVLRFHNNSAKEEERRLQRVSQERLNALKSNDEAAYLKLIDKTKDTRITLLLEQTNSFLTSLTNAVEKQKGNVGADFDIPIQPDLGTHEAEADPDGTRDYYATAHKIREEVTEQPSILIGGTLKDYQIKGLQWMVSLYNNRLNGILADEMGLGKTIQTLSLITYLIERKKQPGPFLVIVPLSTMTNWVIEFERWAPAVIKVVYKGSPIERKNLASVVRAGGFNVLLTTFEYIINPKDRPVLSKVKWVHMIIDEGHRMKNAESRLSTTLAQYYSARYRLILTGTPLQNNLPELWALLNFILPKVFNSVKSFDEWFNSPFSGTTGQDRIDLNEEEQLLIIRRLHKVLRPFLLRRLKKDVESELPDKVETIVKCPMSALQLRLYEQIRHRRFGGDGFSKKKVLNNLIMQFRKICNHPFVFDQVEELINPSKGTNDTLFRVAGKFELLDRILPKFKVSGHRILMFFQMTQVMDIMEDYLRWRGHIYLRLDGHTKPEERTVMLKTFNRPDDPPFIFLLSTRAGGLGLNLQTADTVIIYDSDWNPHQDLQAQDRAHRIGQKKEVRILRLITSKSVEETILARAQYKLDIDGKVIQAGKFDNKTSEREREELLRSLFGADGDDGEEGDKDGENIEKEGEIEDSDLNEIIARNEGELELFNKMDVERRQQEEQAWRARGNTGPVPCRLMQDAELPQEFLEDPELPEDGKNSAELYFGRGGRQRKDVIYDDGLNEEQWLNAVDHGDLESVTLKKRRRREAKLARMAANNNDSTPGSEAGDTPDGADSGRRGHRYFADVDPDAPDTVDPAMRSALRRIFMAAYKAVEEAEVEIEGDSYHKVLLLTNLNFRYTRRRCELYVTLPDRVSYADYYKYISAPIAMDMILHRAKHTFYPDLQSFISDFHLMFANAMAYNMEGSEVWEDA</sequence>
<dbReference type="Pfam" id="PF00176">
    <property type="entry name" value="SNF2-rel_dom"/>
    <property type="match status" value="1"/>
</dbReference>
<dbReference type="CDD" id="cd18793">
    <property type="entry name" value="SF2_C_SNF"/>
    <property type="match status" value="1"/>
</dbReference>
<evidence type="ECO:0000256" key="2">
    <source>
        <dbReference type="ARBA" id="ARBA00022741"/>
    </source>
</evidence>
<evidence type="ECO:0000313" key="18">
    <source>
        <dbReference type="EMBL" id="EGF81588.1"/>
    </source>
</evidence>
<dbReference type="InterPro" id="IPR001487">
    <property type="entry name" value="Bromodomain"/>
</dbReference>
<dbReference type="STRING" id="684364.F4P0H2"/>
<feature type="non-terminal residue" evidence="18">
    <location>
        <position position="1186"/>
    </location>
</feature>
<dbReference type="FunCoup" id="F4P0H2">
    <property type="interactions" value="677"/>
</dbReference>
<feature type="region of interest" description="Disordered" evidence="12">
    <location>
        <begin position="211"/>
        <end position="236"/>
    </location>
</feature>
<feature type="compositionally biased region" description="Basic and acidic residues" evidence="12">
    <location>
        <begin position="216"/>
        <end position="236"/>
    </location>
</feature>
<evidence type="ECO:0000259" key="14">
    <source>
        <dbReference type="PROSITE" id="PS51192"/>
    </source>
</evidence>
<gene>
    <name evidence="18" type="ORF">BATDEDRAFT_183</name>
</gene>
<dbReference type="InterPro" id="IPR049730">
    <property type="entry name" value="SNF2/RAD54-like_C"/>
</dbReference>
<dbReference type="GO" id="GO:0004386">
    <property type="term" value="F:helicase activity"/>
    <property type="evidence" value="ECO:0007669"/>
    <property type="project" value="UniProtKB-KW"/>
</dbReference>
<evidence type="ECO:0000259" key="17">
    <source>
        <dbReference type="PROSITE" id="PS51666"/>
    </source>
</evidence>
<dbReference type="InterPro" id="IPR000330">
    <property type="entry name" value="SNF2_N"/>
</dbReference>
<dbReference type="InterPro" id="IPR001650">
    <property type="entry name" value="Helicase_C-like"/>
</dbReference>
<protein>
    <recommendedName>
        <fullName evidence="20">Chromatin structure-remodeling complex subunit snf21</fullName>
    </recommendedName>
</protein>
<feature type="region of interest" description="Disordered" evidence="12">
    <location>
        <begin position="1027"/>
        <end position="1066"/>
    </location>
</feature>
<keyword evidence="6" id="KW-0805">Transcription regulation</keyword>
<dbReference type="Gene3D" id="3.40.50.300">
    <property type="entry name" value="P-loop containing nucleotide triphosphate hydrolases"/>
    <property type="match status" value="1"/>
</dbReference>
<dbReference type="OMA" id="VNYISHT"/>
<dbReference type="GO" id="GO:0003682">
    <property type="term" value="F:chromatin binding"/>
    <property type="evidence" value="ECO:0000318"/>
    <property type="project" value="GO_Central"/>
</dbReference>
<dbReference type="SMART" id="SM00573">
    <property type="entry name" value="HSA"/>
    <property type="match status" value="1"/>
</dbReference>
<keyword evidence="11" id="KW-0175">Coiled coil</keyword>
<dbReference type="Pfam" id="PF07529">
    <property type="entry name" value="HSA"/>
    <property type="match status" value="1"/>
</dbReference>
<dbReference type="SMART" id="SM00297">
    <property type="entry name" value="BROMO"/>
    <property type="match status" value="1"/>
</dbReference>
<keyword evidence="7 10" id="KW-0103">Bromodomain</keyword>
<feature type="domain" description="QLQ" evidence="17">
    <location>
        <begin position="12"/>
        <end position="47"/>
    </location>
</feature>
<evidence type="ECO:0000259" key="13">
    <source>
        <dbReference type="PROSITE" id="PS50014"/>
    </source>
</evidence>
<accession>F4P0H2</accession>
<dbReference type="InterPro" id="IPR036427">
    <property type="entry name" value="Bromodomain-like_sf"/>
</dbReference>
<dbReference type="HOGENOM" id="CLU_000315_15_3_1"/>
<dbReference type="FunFam" id="3.40.50.10810:FF:000008">
    <property type="entry name" value="Chromatin structure-remodeling complex subunit snf21"/>
    <property type="match status" value="1"/>
</dbReference>
<dbReference type="SMART" id="SM00487">
    <property type="entry name" value="DEXDc"/>
    <property type="match status" value="1"/>
</dbReference>
<feature type="domain" description="Bromo" evidence="13">
    <location>
        <begin position="1113"/>
        <end position="1183"/>
    </location>
</feature>
<dbReference type="GO" id="GO:1902494">
    <property type="term" value="C:catalytic complex"/>
    <property type="evidence" value="ECO:0007669"/>
    <property type="project" value="UniProtKB-ARBA"/>
</dbReference>